<name>A0ACB6ZLW3_THEGA</name>
<keyword evidence="1" id="KW-0378">Hydrolase</keyword>
<organism evidence="1 2">
    <name type="scientific">Thelephora ganbajun</name>
    <name type="common">Ganba fungus</name>
    <dbReference type="NCBI Taxonomy" id="370292"/>
    <lineage>
        <taxon>Eukaryota</taxon>
        <taxon>Fungi</taxon>
        <taxon>Dikarya</taxon>
        <taxon>Basidiomycota</taxon>
        <taxon>Agaricomycotina</taxon>
        <taxon>Agaricomycetes</taxon>
        <taxon>Thelephorales</taxon>
        <taxon>Thelephoraceae</taxon>
        <taxon>Thelephora</taxon>
    </lineage>
</organism>
<dbReference type="EMBL" id="MU117984">
    <property type="protein sequence ID" value="KAF9650534.1"/>
    <property type="molecule type" value="Genomic_DNA"/>
</dbReference>
<gene>
    <name evidence="1" type="ORF">BDM02DRAFT_3140927</name>
</gene>
<sequence length="684" mass="76044">MRWRLLTLRVLRLRHAHTSAPKRLRPYQETCLESCLDALKGGSTKIGVSLPTGAGKTVVFVSLLERLHALSTNPEATRSLVIVNSIELARQAADQARKHSPHWTVEIEQGARYTASGLADVTVATFQTLLRTPRLQKFDPAGLKAIIVDEAHHAAAPSYRHILSHFNSSIKNPHAVKDAEDETAGSAVAPTKHSVPIIGFSATFSRHDGLALGSVFDRIVYHRDFLDMIKEQWLCNVRFTCVQADINLKEVTINSATGDYNPTSLANVINTETLNSLVVQTWLDKSNDRKSTLVFCVNLSHVRELTQTFRDAGIDARYVHSKTPAAERKLLVEGFKAGEYPVLVNCAILTEGADVPNIDCVIVARPTRSRNVMVQMIGRGMRLSPETGKKDCQIIDFVDIAGRAPGLVSTPTLFGLDPSEVVDDESLESLEERAQEQTKEVNVGFAVKDANASLEVPSPESVTYVDYDNPFAFIGECCGTTPIIHQLSPLAWVSVGGETYILECVGAGFIRVQPLKDPEEPEAKFQAYYIPATRDKATAKMFKLSPYLRPRHIMRAQNLEQAIRGSDLYAKNTVVKGPRFHGLMRRAKWRKQPATENQKTFVASRWNKAPKYAQGETTHDAAHSLRIQKLTKGEAANVITRIKHGAMSRYEYKMKAMKKEEQLLLKELRRQAREVVTVGPLTTH</sequence>
<comment type="caution">
    <text evidence="1">The sequence shown here is derived from an EMBL/GenBank/DDBJ whole genome shotgun (WGS) entry which is preliminary data.</text>
</comment>
<proteinExistence type="predicted"/>
<protein>
    <submittedName>
        <fullName evidence="1">P-loop containing nucleoside triphosphate hydrolase protein</fullName>
    </submittedName>
</protein>
<keyword evidence="2" id="KW-1185">Reference proteome</keyword>
<reference evidence="1" key="2">
    <citation type="journal article" date="2020" name="Nat. Commun.">
        <title>Large-scale genome sequencing of mycorrhizal fungi provides insights into the early evolution of symbiotic traits.</title>
        <authorList>
            <person name="Miyauchi S."/>
            <person name="Kiss E."/>
            <person name="Kuo A."/>
            <person name="Drula E."/>
            <person name="Kohler A."/>
            <person name="Sanchez-Garcia M."/>
            <person name="Morin E."/>
            <person name="Andreopoulos B."/>
            <person name="Barry K.W."/>
            <person name="Bonito G."/>
            <person name="Buee M."/>
            <person name="Carver A."/>
            <person name="Chen C."/>
            <person name="Cichocki N."/>
            <person name="Clum A."/>
            <person name="Culley D."/>
            <person name="Crous P.W."/>
            <person name="Fauchery L."/>
            <person name="Girlanda M."/>
            <person name="Hayes R.D."/>
            <person name="Keri Z."/>
            <person name="LaButti K."/>
            <person name="Lipzen A."/>
            <person name="Lombard V."/>
            <person name="Magnuson J."/>
            <person name="Maillard F."/>
            <person name="Murat C."/>
            <person name="Nolan M."/>
            <person name="Ohm R.A."/>
            <person name="Pangilinan J."/>
            <person name="Pereira M.F."/>
            <person name="Perotto S."/>
            <person name="Peter M."/>
            <person name="Pfister S."/>
            <person name="Riley R."/>
            <person name="Sitrit Y."/>
            <person name="Stielow J.B."/>
            <person name="Szollosi G."/>
            <person name="Zifcakova L."/>
            <person name="Stursova M."/>
            <person name="Spatafora J.W."/>
            <person name="Tedersoo L."/>
            <person name="Vaario L.M."/>
            <person name="Yamada A."/>
            <person name="Yan M."/>
            <person name="Wang P."/>
            <person name="Xu J."/>
            <person name="Bruns T."/>
            <person name="Baldrian P."/>
            <person name="Vilgalys R."/>
            <person name="Dunand C."/>
            <person name="Henrissat B."/>
            <person name="Grigoriev I.V."/>
            <person name="Hibbett D."/>
            <person name="Nagy L.G."/>
            <person name="Martin F.M."/>
        </authorList>
    </citation>
    <scope>NUCLEOTIDE SEQUENCE</scope>
    <source>
        <strain evidence="1">P2</strain>
    </source>
</reference>
<reference evidence="1" key="1">
    <citation type="submission" date="2019-10" db="EMBL/GenBank/DDBJ databases">
        <authorList>
            <consortium name="DOE Joint Genome Institute"/>
            <person name="Kuo A."/>
            <person name="Miyauchi S."/>
            <person name="Kiss E."/>
            <person name="Drula E."/>
            <person name="Kohler A."/>
            <person name="Sanchez-Garcia M."/>
            <person name="Andreopoulos B."/>
            <person name="Barry K.W."/>
            <person name="Bonito G."/>
            <person name="Buee M."/>
            <person name="Carver A."/>
            <person name="Chen C."/>
            <person name="Cichocki N."/>
            <person name="Clum A."/>
            <person name="Culley D."/>
            <person name="Crous P.W."/>
            <person name="Fauchery L."/>
            <person name="Girlanda M."/>
            <person name="Hayes R."/>
            <person name="Keri Z."/>
            <person name="Labutti K."/>
            <person name="Lipzen A."/>
            <person name="Lombard V."/>
            <person name="Magnuson J."/>
            <person name="Maillard F."/>
            <person name="Morin E."/>
            <person name="Murat C."/>
            <person name="Nolan M."/>
            <person name="Ohm R."/>
            <person name="Pangilinan J."/>
            <person name="Pereira M."/>
            <person name="Perotto S."/>
            <person name="Peter M."/>
            <person name="Riley R."/>
            <person name="Sitrit Y."/>
            <person name="Stielow B."/>
            <person name="Szollosi G."/>
            <person name="Zifcakova L."/>
            <person name="Stursova M."/>
            <person name="Spatafora J.W."/>
            <person name="Tedersoo L."/>
            <person name="Vaario L.-M."/>
            <person name="Yamada A."/>
            <person name="Yan M."/>
            <person name="Wang P."/>
            <person name="Xu J."/>
            <person name="Bruns T."/>
            <person name="Baldrian P."/>
            <person name="Vilgalys R."/>
            <person name="Henrissat B."/>
            <person name="Grigoriev I.V."/>
            <person name="Hibbett D."/>
            <person name="Nagy L.G."/>
            <person name="Martin F.M."/>
        </authorList>
    </citation>
    <scope>NUCLEOTIDE SEQUENCE</scope>
    <source>
        <strain evidence="1">P2</strain>
    </source>
</reference>
<accession>A0ACB6ZLW3</accession>
<dbReference type="Proteomes" id="UP000886501">
    <property type="component" value="Unassembled WGS sequence"/>
</dbReference>
<evidence type="ECO:0000313" key="2">
    <source>
        <dbReference type="Proteomes" id="UP000886501"/>
    </source>
</evidence>
<evidence type="ECO:0000313" key="1">
    <source>
        <dbReference type="EMBL" id="KAF9650534.1"/>
    </source>
</evidence>